<dbReference type="Proteomes" id="UP000184300">
    <property type="component" value="Unassembled WGS sequence"/>
</dbReference>
<evidence type="ECO:0000313" key="2">
    <source>
        <dbReference type="Proteomes" id="UP000184300"/>
    </source>
</evidence>
<dbReference type="VEuPathDB" id="FungiDB:ASPGLDRAFT_22348"/>
<sequence length="228" mass="25308">MIDEHPRRPDQARQHLSRFLYLPPRCKYRKQPFLSATSAASLAAKTVYSAISRMLTREEPYFRSQWKRAICLSTASDASSDETFSGVNSFEISRISLNATVMPPPSKRISHVQGIADKQEPRHFLNRWRKEFGMLRNLPRDTASRKLCWQPGGSSGSTTFSIWPFMPQVAGLALGSAVGSSPSTSMTLASTTVTFGVSAAALRRFRTKRPLWKERSSGRTPGVPGLSG</sequence>
<protein>
    <submittedName>
        <fullName evidence="1">Uncharacterized protein</fullName>
    </submittedName>
</protein>
<reference evidence="2" key="1">
    <citation type="journal article" date="2017" name="Genome Biol.">
        <title>Comparative genomics reveals high biological diversity and specific adaptations in the industrially and medically important fungal genus Aspergillus.</title>
        <authorList>
            <person name="de Vries R.P."/>
            <person name="Riley R."/>
            <person name="Wiebenga A."/>
            <person name="Aguilar-Osorio G."/>
            <person name="Amillis S."/>
            <person name="Uchima C.A."/>
            <person name="Anderluh G."/>
            <person name="Asadollahi M."/>
            <person name="Askin M."/>
            <person name="Barry K."/>
            <person name="Battaglia E."/>
            <person name="Bayram O."/>
            <person name="Benocci T."/>
            <person name="Braus-Stromeyer S.A."/>
            <person name="Caldana C."/>
            <person name="Canovas D."/>
            <person name="Cerqueira G.C."/>
            <person name="Chen F."/>
            <person name="Chen W."/>
            <person name="Choi C."/>
            <person name="Clum A."/>
            <person name="Dos Santos R.A."/>
            <person name="Damasio A.R."/>
            <person name="Diallinas G."/>
            <person name="Emri T."/>
            <person name="Fekete E."/>
            <person name="Flipphi M."/>
            <person name="Freyberg S."/>
            <person name="Gallo A."/>
            <person name="Gournas C."/>
            <person name="Habgood R."/>
            <person name="Hainaut M."/>
            <person name="Harispe M.L."/>
            <person name="Henrissat B."/>
            <person name="Hilden K.S."/>
            <person name="Hope R."/>
            <person name="Hossain A."/>
            <person name="Karabika E."/>
            <person name="Karaffa L."/>
            <person name="Karanyi Z."/>
            <person name="Krasevec N."/>
            <person name="Kuo A."/>
            <person name="Kusch H."/>
            <person name="LaButti K."/>
            <person name="Lagendijk E.L."/>
            <person name="Lapidus A."/>
            <person name="Levasseur A."/>
            <person name="Lindquist E."/>
            <person name="Lipzen A."/>
            <person name="Logrieco A.F."/>
            <person name="MacCabe A."/>
            <person name="Maekelae M.R."/>
            <person name="Malavazi I."/>
            <person name="Melin P."/>
            <person name="Meyer V."/>
            <person name="Mielnichuk N."/>
            <person name="Miskei M."/>
            <person name="Molnar A.P."/>
            <person name="Mule G."/>
            <person name="Ngan C.Y."/>
            <person name="Orejas M."/>
            <person name="Orosz E."/>
            <person name="Ouedraogo J.P."/>
            <person name="Overkamp K.M."/>
            <person name="Park H.-S."/>
            <person name="Perrone G."/>
            <person name="Piumi F."/>
            <person name="Punt P.J."/>
            <person name="Ram A.F."/>
            <person name="Ramon A."/>
            <person name="Rauscher S."/>
            <person name="Record E."/>
            <person name="Riano-Pachon D.M."/>
            <person name="Robert V."/>
            <person name="Roehrig J."/>
            <person name="Ruller R."/>
            <person name="Salamov A."/>
            <person name="Salih N.S."/>
            <person name="Samson R.A."/>
            <person name="Sandor E."/>
            <person name="Sanguinetti M."/>
            <person name="Schuetze T."/>
            <person name="Sepcic K."/>
            <person name="Shelest E."/>
            <person name="Sherlock G."/>
            <person name="Sophianopoulou V."/>
            <person name="Squina F.M."/>
            <person name="Sun H."/>
            <person name="Susca A."/>
            <person name="Todd R.B."/>
            <person name="Tsang A."/>
            <person name="Unkles S.E."/>
            <person name="van de Wiele N."/>
            <person name="van Rossen-Uffink D."/>
            <person name="Oliveira J.V."/>
            <person name="Vesth T.C."/>
            <person name="Visser J."/>
            <person name="Yu J.-H."/>
            <person name="Zhou M."/>
            <person name="Andersen M.R."/>
            <person name="Archer D.B."/>
            <person name="Baker S.E."/>
            <person name="Benoit I."/>
            <person name="Brakhage A.A."/>
            <person name="Braus G.H."/>
            <person name="Fischer R."/>
            <person name="Frisvad J.C."/>
            <person name="Goldman G.H."/>
            <person name="Houbraken J."/>
            <person name="Oakley B."/>
            <person name="Pocsi I."/>
            <person name="Scazzocchio C."/>
            <person name="Seiboth B."/>
            <person name="vanKuyk P.A."/>
            <person name="Wortman J."/>
            <person name="Dyer P.S."/>
            <person name="Grigoriev I.V."/>
        </authorList>
    </citation>
    <scope>NUCLEOTIDE SEQUENCE [LARGE SCALE GENOMIC DNA]</scope>
    <source>
        <strain evidence="2">CBS 516.65</strain>
    </source>
</reference>
<accession>A0A1L9VY97</accession>
<name>A0A1L9VY97_ASPGL</name>
<organism evidence="1 2">
    <name type="scientific">Aspergillus glaucus CBS 516.65</name>
    <dbReference type="NCBI Taxonomy" id="1160497"/>
    <lineage>
        <taxon>Eukaryota</taxon>
        <taxon>Fungi</taxon>
        <taxon>Dikarya</taxon>
        <taxon>Ascomycota</taxon>
        <taxon>Pezizomycotina</taxon>
        <taxon>Eurotiomycetes</taxon>
        <taxon>Eurotiomycetidae</taxon>
        <taxon>Eurotiales</taxon>
        <taxon>Aspergillaceae</taxon>
        <taxon>Aspergillus</taxon>
        <taxon>Aspergillus subgen. Aspergillus</taxon>
    </lineage>
</organism>
<proteinExistence type="predicted"/>
<dbReference type="AlphaFoldDB" id="A0A1L9VY97"/>
<evidence type="ECO:0000313" key="1">
    <source>
        <dbReference type="EMBL" id="OJJ88894.1"/>
    </source>
</evidence>
<dbReference type="EMBL" id="KV878889">
    <property type="protein sequence ID" value="OJJ88894.1"/>
    <property type="molecule type" value="Genomic_DNA"/>
</dbReference>
<gene>
    <name evidence="1" type="ORF">ASPGLDRAFT_22348</name>
</gene>
<dbReference type="GeneID" id="34459434"/>
<dbReference type="RefSeq" id="XP_022405570.1">
    <property type="nucleotide sequence ID" value="XM_022543173.1"/>
</dbReference>
<keyword evidence="2" id="KW-1185">Reference proteome</keyword>